<dbReference type="GO" id="GO:0009425">
    <property type="term" value="C:bacterial-type flagellum basal body"/>
    <property type="evidence" value="ECO:0007669"/>
    <property type="project" value="InterPro"/>
</dbReference>
<keyword evidence="5" id="KW-0283">Flagellar rotation</keyword>
<dbReference type="SUPFAM" id="SSF101801">
    <property type="entry name" value="Surface presentation of antigens (SPOA)"/>
    <property type="match status" value="1"/>
</dbReference>
<comment type="similarity">
    <text evidence="2">Belongs to the FliN/MopA/SpaO family.</text>
</comment>
<dbReference type="InterPro" id="IPR001543">
    <property type="entry name" value="FliN-like_C"/>
</dbReference>
<dbReference type="AlphaFoldDB" id="A0A7C2EIR3"/>
<evidence type="ECO:0000256" key="1">
    <source>
        <dbReference type="ARBA" id="ARBA00004413"/>
    </source>
</evidence>
<dbReference type="InterPro" id="IPR051469">
    <property type="entry name" value="FliN/MopA/SpaO"/>
</dbReference>
<dbReference type="PRINTS" id="PR00956">
    <property type="entry name" value="FLGMOTORFLIN"/>
</dbReference>
<evidence type="ECO:0000256" key="5">
    <source>
        <dbReference type="ARBA" id="ARBA00022779"/>
    </source>
</evidence>
<gene>
    <name evidence="8" type="ORF">ENQ34_00045</name>
</gene>
<comment type="caution">
    <text evidence="8">The sequence shown here is derived from an EMBL/GenBank/DDBJ whole genome shotgun (WGS) entry which is preliminary data.</text>
</comment>
<dbReference type="GO" id="GO:0003774">
    <property type="term" value="F:cytoskeletal motor activity"/>
    <property type="evidence" value="ECO:0007669"/>
    <property type="project" value="InterPro"/>
</dbReference>
<dbReference type="EMBL" id="DSMU01000002">
    <property type="protein sequence ID" value="HEL65063.1"/>
    <property type="molecule type" value="Genomic_DNA"/>
</dbReference>
<dbReference type="InterPro" id="IPR001172">
    <property type="entry name" value="FliN_T3SS_HrcQb"/>
</dbReference>
<dbReference type="PANTHER" id="PTHR43484">
    <property type="match status" value="1"/>
</dbReference>
<evidence type="ECO:0000259" key="7">
    <source>
        <dbReference type="Pfam" id="PF01052"/>
    </source>
</evidence>
<keyword evidence="8" id="KW-0969">Cilium</keyword>
<dbReference type="Gene3D" id="2.30.330.10">
    <property type="entry name" value="SpoA-like"/>
    <property type="match status" value="1"/>
</dbReference>
<evidence type="ECO:0000256" key="4">
    <source>
        <dbReference type="ARBA" id="ARBA00022500"/>
    </source>
</evidence>
<sequence length="129" mass="14362">MMTEEEIRRFLSNLDREAAPPVTKVQFPAFDASSATALPVKTGLSFLEDIKVDLVAELGETTMRVRDVLELKEGSVIELDRVAGEAIDLLLNNQKFARGEVLVLNEIFAVRVSAIHSPRRLRNGEKRNG</sequence>
<evidence type="ECO:0000256" key="2">
    <source>
        <dbReference type="ARBA" id="ARBA00009226"/>
    </source>
</evidence>
<keyword evidence="3" id="KW-1003">Cell membrane</keyword>
<reference evidence="8" key="1">
    <citation type="journal article" date="2020" name="mSystems">
        <title>Genome- and Community-Level Interaction Insights into Carbon Utilization and Element Cycling Functions of Hydrothermarchaeota in Hydrothermal Sediment.</title>
        <authorList>
            <person name="Zhou Z."/>
            <person name="Liu Y."/>
            <person name="Xu W."/>
            <person name="Pan J."/>
            <person name="Luo Z.H."/>
            <person name="Li M."/>
        </authorList>
    </citation>
    <scope>NUCLEOTIDE SEQUENCE [LARGE SCALE GENOMIC DNA]</scope>
    <source>
        <strain evidence="8">SpSt-300</strain>
    </source>
</reference>
<feature type="domain" description="Flagellar motor switch protein FliN-like C-terminal" evidence="7">
    <location>
        <begin position="47"/>
        <end position="115"/>
    </location>
</feature>
<name>A0A7C2EIR3_9THEO</name>
<keyword evidence="4" id="KW-0145">Chemotaxis</keyword>
<dbReference type="GO" id="GO:0071973">
    <property type="term" value="P:bacterial-type flagellum-dependent cell motility"/>
    <property type="evidence" value="ECO:0007669"/>
    <property type="project" value="InterPro"/>
</dbReference>
<dbReference type="GO" id="GO:0005886">
    <property type="term" value="C:plasma membrane"/>
    <property type="evidence" value="ECO:0007669"/>
    <property type="project" value="UniProtKB-SubCell"/>
</dbReference>
<accession>A0A7C2EIR3</accession>
<dbReference type="GO" id="GO:0006935">
    <property type="term" value="P:chemotaxis"/>
    <property type="evidence" value="ECO:0007669"/>
    <property type="project" value="UniProtKB-KW"/>
</dbReference>
<keyword evidence="8" id="KW-0282">Flagellum</keyword>
<dbReference type="Pfam" id="PF01052">
    <property type="entry name" value="FliMN_C"/>
    <property type="match status" value="1"/>
</dbReference>
<protein>
    <submittedName>
        <fullName evidence="8">Flagellar motor switch protein FliN</fullName>
    </submittedName>
</protein>
<keyword evidence="8" id="KW-0966">Cell projection</keyword>
<evidence type="ECO:0000256" key="6">
    <source>
        <dbReference type="ARBA" id="ARBA00023136"/>
    </source>
</evidence>
<dbReference type="InterPro" id="IPR036429">
    <property type="entry name" value="SpoA-like_sf"/>
</dbReference>
<dbReference type="PANTHER" id="PTHR43484:SF1">
    <property type="entry name" value="FLAGELLAR MOTOR SWITCH PROTEIN FLIN"/>
    <property type="match status" value="1"/>
</dbReference>
<comment type="subcellular location">
    <subcellularLocation>
        <location evidence="1">Cell membrane</location>
        <topology evidence="1">Peripheral membrane protein</topology>
        <orientation evidence="1">Cytoplasmic side</orientation>
    </subcellularLocation>
</comment>
<organism evidence="8">
    <name type="scientific">Ammonifex degensii</name>
    <dbReference type="NCBI Taxonomy" id="42838"/>
    <lineage>
        <taxon>Bacteria</taxon>
        <taxon>Bacillati</taxon>
        <taxon>Bacillota</taxon>
        <taxon>Clostridia</taxon>
        <taxon>Thermoanaerobacterales</taxon>
        <taxon>Thermoanaerobacteraceae</taxon>
        <taxon>Ammonifex</taxon>
    </lineage>
</organism>
<evidence type="ECO:0000256" key="3">
    <source>
        <dbReference type="ARBA" id="ARBA00022475"/>
    </source>
</evidence>
<keyword evidence="6" id="KW-0472">Membrane</keyword>
<proteinExistence type="inferred from homology"/>
<evidence type="ECO:0000313" key="8">
    <source>
        <dbReference type="EMBL" id="HEL65063.1"/>
    </source>
</evidence>